<organism evidence="1 2">
    <name type="scientific">Vaccinium darrowii</name>
    <dbReference type="NCBI Taxonomy" id="229202"/>
    <lineage>
        <taxon>Eukaryota</taxon>
        <taxon>Viridiplantae</taxon>
        <taxon>Streptophyta</taxon>
        <taxon>Embryophyta</taxon>
        <taxon>Tracheophyta</taxon>
        <taxon>Spermatophyta</taxon>
        <taxon>Magnoliopsida</taxon>
        <taxon>eudicotyledons</taxon>
        <taxon>Gunneridae</taxon>
        <taxon>Pentapetalae</taxon>
        <taxon>asterids</taxon>
        <taxon>Ericales</taxon>
        <taxon>Ericaceae</taxon>
        <taxon>Vaccinioideae</taxon>
        <taxon>Vaccinieae</taxon>
        <taxon>Vaccinium</taxon>
    </lineage>
</organism>
<dbReference type="Proteomes" id="UP000828048">
    <property type="component" value="Chromosome 2"/>
</dbReference>
<dbReference type="EMBL" id="CM037152">
    <property type="protein sequence ID" value="KAH7833756.1"/>
    <property type="molecule type" value="Genomic_DNA"/>
</dbReference>
<protein>
    <submittedName>
        <fullName evidence="1">Uncharacterized protein</fullName>
    </submittedName>
</protein>
<comment type="caution">
    <text evidence="1">The sequence shown here is derived from an EMBL/GenBank/DDBJ whole genome shotgun (WGS) entry which is preliminary data.</text>
</comment>
<accession>A0ACB7WZB8</accession>
<proteinExistence type="predicted"/>
<reference evidence="1 2" key="1">
    <citation type="journal article" date="2021" name="Hortic Res">
        <title>High-quality reference genome and annotation aids understanding of berry development for evergreen blueberry (Vaccinium darrowii).</title>
        <authorList>
            <person name="Yu J."/>
            <person name="Hulse-Kemp A.M."/>
            <person name="Babiker E."/>
            <person name="Staton M."/>
        </authorList>
    </citation>
    <scope>NUCLEOTIDE SEQUENCE [LARGE SCALE GENOMIC DNA]</scope>
    <source>
        <strain evidence="2">cv. NJ 8807/NJ 8810</strain>
        <tissue evidence="1">Young leaf</tissue>
    </source>
</reference>
<evidence type="ECO:0000313" key="2">
    <source>
        <dbReference type="Proteomes" id="UP000828048"/>
    </source>
</evidence>
<sequence length="468" mass="52920">MTIIASTPPSSPPCPSTIAFRSSCYEQPLFQPFRSSWLRSDWDPPASIHPSRCCVGRNLDSGFRPRSLFSKYGLVNDSFIPAKRSKSSGCRFGFVRFARRQDAEIAISNLHGVWIENRRLLVKTARFDKKGNEQNLNVHSVRTRNPIRTQDYTQRAPVTNGVTNNASRSYAQVVKEKENNEQNQMGVENRDNSTVQRDQFHIVMQGMNYMVRIEEMETFRVVNPITTPSFGAEFNGRDGDMVDNKNGKDDRLAKNHTMDVRTTQLANKGDNFVNVEDPNKQGGATQASNNEGVKEAINVSEKEEHADQHSCAPKQDVHLALEVAENNKEDTSNFSQELDSFVEDSKSPIMIIGQDDFNSQDTVMPSIERLPSINLQVDLNPKKVRKALRKKVREECTNSESCEYISNSINAAIQGQVYNQTLRELEATTEVGRIIGVNFTNTDLLEIEKMIEKDNNRFALLQRSNFNG</sequence>
<name>A0ACB7WZB8_9ERIC</name>
<keyword evidence="2" id="KW-1185">Reference proteome</keyword>
<evidence type="ECO:0000313" key="1">
    <source>
        <dbReference type="EMBL" id="KAH7833756.1"/>
    </source>
</evidence>
<gene>
    <name evidence="1" type="ORF">Vadar_009380</name>
</gene>